<dbReference type="GO" id="GO:0046872">
    <property type="term" value="F:metal ion binding"/>
    <property type="evidence" value="ECO:0007669"/>
    <property type="project" value="UniProtKB-KW"/>
</dbReference>
<dbReference type="InterPro" id="IPR036724">
    <property type="entry name" value="Cobalamin-bd_sf"/>
</dbReference>
<gene>
    <name evidence="8" type="ORF">C4532_05270</name>
</gene>
<dbReference type="GO" id="GO:0031419">
    <property type="term" value="F:cobalamin binding"/>
    <property type="evidence" value="ECO:0007669"/>
    <property type="project" value="InterPro"/>
</dbReference>
<keyword evidence="5" id="KW-0411">Iron-sulfur</keyword>
<keyword evidence="2" id="KW-0949">S-adenosyl-L-methionine</keyword>
<comment type="caution">
    <text evidence="8">The sequence shown here is derived from an EMBL/GenBank/DDBJ whole genome shotgun (WGS) entry which is preliminary data.</text>
</comment>
<evidence type="ECO:0000313" key="8">
    <source>
        <dbReference type="EMBL" id="RJP72842.1"/>
    </source>
</evidence>
<evidence type="ECO:0000313" key="9">
    <source>
        <dbReference type="Proteomes" id="UP000285961"/>
    </source>
</evidence>
<dbReference type="InterPro" id="IPR006638">
    <property type="entry name" value="Elp3/MiaA/NifB-like_rSAM"/>
</dbReference>
<evidence type="ECO:0000256" key="3">
    <source>
        <dbReference type="ARBA" id="ARBA00022723"/>
    </source>
</evidence>
<dbReference type="Gene3D" id="3.80.30.20">
    <property type="entry name" value="tm_1862 like domain"/>
    <property type="match status" value="1"/>
</dbReference>
<organism evidence="8 9">
    <name type="scientific">Candidatus Abyssobacteria bacterium SURF_17</name>
    <dbReference type="NCBI Taxonomy" id="2093361"/>
    <lineage>
        <taxon>Bacteria</taxon>
        <taxon>Pseudomonadati</taxon>
        <taxon>Candidatus Hydrogenedentota</taxon>
        <taxon>Candidatus Abyssobacteria</taxon>
    </lineage>
</organism>
<dbReference type="AlphaFoldDB" id="A0A419F304"/>
<dbReference type="InterPro" id="IPR058240">
    <property type="entry name" value="rSAM_sf"/>
</dbReference>
<feature type="domain" description="B12-binding" evidence="6">
    <location>
        <begin position="2"/>
        <end position="138"/>
    </location>
</feature>
<protein>
    <submittedName>
        <fullName evidence="8">Radical SAM protein</fullName>
    </submittedName>
</protein>
<dbReference type="SFLD" id="SFLDS00029">
    <property type="entry name" value="Radical_SAM"/>
    <property type="match status" value="1"/>
</dbReference>
<dbReference type="CDD" id="cd02068">
    <property type="entry name" value="radical_SAM_B12_BD"/>
    <property type="match status" value="1"/>
</dbReference>
<dbReference type="Gene3D" id="3.40.50.280">
    <property type="entry name" value="Cobalamin-binding domain"/>
    <property type="match status" value="1"/>
</dbReference>
<evidence type="ECO:0000256" key="5">
    <source>
        <dbReference type="ARBA" id="ARBA00023014"/>
    </source>
</evidence>
<evidence type="ECO:0000256" key="1">
    <source>
        <dbReference type="ARBA" id="ARBA00001966"/>
    </source>
</evidence>
<proteinExistence type="predicted"/>
<evidence type="ECO:0000259" key="6">
    <source>
        <dbReference type="PROSITE" id="PS51332"/>
    </source>
</evidence>
<keyword evidence="3" id="KW-0479">Metal-binding</keyword>
<dbReference type="SFLD" id="SFLDG01082">
    <property type="entry name" value="B12-binding_domain_containing"/>
    <property type="match status" value="1"/>
</dbReference>
<evidence type="ECO:0000256" key="2">
    <source>
        <dbReference type="ARBA" id="ARBA00022691"/>
    </source>
</evidence>
<evidence type="ECO:0000256" key="4">
    <source>
        <dbReference type="ARBA" id="ARBA00023004"/>
    </source>
</evidence>
<keyword evidence="4" id="KW-0408">Iron</keyword>
<dbReference type="InterPro" id="IPR051198">
    <property type="entry name" value="BchE-like"/>
</dbReference>
<comment type="cofactor">
    <cofactor evidence="1">
        <name>[4Fe-4S] cluster</name>
        <dbReference type="ChEBI" id="CHEBI:49883"/>
    </cofactor>
</comment>
<feature type="domain" description="Radical SAM core" evidence="7">
    <location>
        <begin position="160"/>
        <end position="393"/>
    </location>
</feature>
<dbReference type="InterPro" id="IPR006158">
    <property type="entry name" value="Cobalamin-bd"/>
</dbReference>
<dbReference type="CDD" id="cd01335">
    <property type="entry name" value="Radical_SAM"/>
    <property type="match status" value="1"/>
</dbReference>
<dbReference type="SMART" id="SM00729">
    <property type="entry name" value="Elp3"/>
    <property type="match status" value="1"/>
</dbReference>
<dbReference type="InterPro" id="IPR023404">
    <property type="entry name" value="rSAM_horseshoe"/>
</dbReference>
<dbReference type="Pfam" id="PF02310">
    <property type="entry name" value="B12-binding"/>
    <property type="match status" value="1"/>
</dbReference>
<dbReference type="InterPro" id="IPR007197">
    <property type="entry name" value="rSAM"/>
</dbReference>
<dbReference type="Proteomes" id="UP000285961">
    <property type="component" value="Unassembled WGS sequence"/>
</dbReference>
<dbReference type="SUPFAM" id="SSF52242">
    <property type="entry name" value="Cobalamin (vitamin B12)-binding domain"/>
    <property type="match status" value="1"/>
</dbReference>
<dbReference type="SUPFAM" id="SSF102114">
    <property type="entry name" value="Radical SAM enzymes"/>
    <property type="match status" value="1"/>
</dbReference>
<dbReference type="PROSITE" id="PS51918">
    <property type="entry name" value="RADICAL_SAM"/>
    <property type="match status" value="1"/>
</dbReference>
<accession>A0A419F304</accession>
<dbReference type="EMBL" id="QZKI01000037">
    <property type="protein sequence ID" value="RJP72842.1"/>
    <property type="molecule type" value="Genomic_DNA"/>
</dbReference>
<sequence length="477" mass="53823">MKKEILLINPRIGLTQSLTPHLGLAVLATRLEQAGHTVVTLDYSAEHSTPPLDECLRRYEPDFVGITGLTSGVGIVRRLISIIGRYNENIVVALGGPHATLYPEDLRAIADLDYIVQGEAEDRIADLVDAAVAGQFPEIVSCERPPIDKFPMPSFCSFHNFQNISVYPLLTSKGCPFNCSFCSVHKITSRAWRRRRIDDCIEEVSEARHYLPRLRHVRIIDDEPAVDRERFQLLLSRFAEARRGLSLEIVNLRAKDITQETLGLMREAGVFEVCFGVEHGNPTVFEHIEKGETLEDIARAAELVKSSGLFLRCCFIVGLPFDSYERTLESIEFAKKIKADFIHWNSFIPLRGTRAADWFSAHGRVFDTKEQFSLSGSGGFFVPEPCVETDDFKKEDRKKAYALALLETGSYVLTPRGLVEILRAMFRYELYASTLKSLVRQPGRIFKTLLRFRKAGLLSGYARRYFKGTFSQSSAGE</sequence>
<reference evidence="8 9" key="1">
    <citation type="journal article" date="2017" name="ISME J.">
        <title>Energy and carbon metabolisms in a deep terrestrial subsurface fluid microbial community.</title>
        <authorList>
            <person name="Momper L."/>
            <person name="Jungbluth S.P."/>
            <person name="Lee M.D."/>
            <person name="Amend J.P."/>
        </authorList>
    </citation>
    <scope>NUCLEOTIDE SEQUENCE [LARGE SCALE GENOMIC DNA]</scope>
    <source>
        <strain evidence="8">SURF_17</strain>
    </source>
</reference>
<dbReference type="PANTHER" id="PTHR43409">
    <property type="entry name" value="ANAEROBIC MAGNESIUM-PROTOPORPHYRIN IX MONOMETHYL ESTER CYCLASE-RELATED"/>
    <property type="match status" value="1"/>
</dbReference>
<dbReference type="GO" id="GO:0051539">
    <property type="term" value="F:4 iron, 4 sulfur cluster binding"/>
    <property type="evidence" value="ECO:0007669"/>
    <property type="project" value="UniProtKB-KW"/>
</dbReference>
<dbReference type="Pfam" id="PF04055">
    <property type="entry name" value="Radical_SAM"/>
    <property type="match status" value="1"/>
</dbReference>
<dbReference type="PROSITE" id="PS51332">
    <property type="entry name" value="B12_BINDING"/>
    <property type="match status" value="1"/>
</dbReference>
<name>A0A419F304_9BACT</name>
<dbReference type="SFLD" id="SFLDG01123">
    <property type="entry name" value="methyltransferase_(Class_B)"/>
    <property type="match status" value="1"/>
</dbReference>
<dbReference type="InterPro" id="IPR034466">
    <property type="entry name" value="Methyltransferase_Class_B"/>
</dbReference>
<dbReference type="GO" id="GO:0003824">
    <property type="term" value="F:catalytic activity"/>
    <property type="evidence" value="ECO:0007669"/>
    <property type="project" value="InterPro"/>
</dbReference>
<evidence type="ECO:0000259" key="7">
    <source>
        <dbReference type="PROSITE" id="PS51918"/>
    </source>
</evidence>